<evidence type="ECO:0008006" key="4">
    <source>
        <dbReference type="Google" id="ProtNLM"/>
    </source>
</evidence>
<dbReference type="PANTHER" id="PTHR34883">
    <property type="entry name" value="SERINE-RICH PROTEIN, PUTATIVE-RELATED-RELATED"/>
    <property type="match status" value="1"/>
</dbReference>
<dbReference type="Gene3D" id="2.60.40.420">
    <property type="entry name" value="Cupredoxins - blue copper proteins"/>
    <property type="match status" value="2"/>
</dbReference>
<protein>
    <recommendedName>
        <fullName evidence="4">Cupredoxin</fullName>
    </recommendedName>
</protein>
<dbReference type="InterPro" id="IPR052953">
    <property type="entry name" value="Ser-rich/MCO-related"/>
</dbReference>
<feature type="chain" id="PRO_5040236244" description="Cupredoxin" evidence="1">
    <location>
        <begin position="19"/>
        <end position="260"/>
    </location>
</feature>
<dbReference type="OrthoDB" id="1921208at2759"/>
<dbReference type="CDD" id="cd00920">
    <property type="entry name" value="Cupredoxin"/>
    <property type="match status" value="1"/>
</dbReference>
<reference evidence="2" key="1">
    <citation type="submission" date="2021-02" db="EMBL/GenBank/DDBJ databases">
        <authorList>
            <person name="Nieuwenhuis M."/>
            <person name="Van De Peppel L.J.J."/>
        </authorList>
    </citation>
    <scope>NUCLEOTIDE SEQUENCE</scope>
    <source>
        <strain evidence="2">D49</strain>
    </source>
</reference>
<dbReference type="InterPro" id="IPR008972">
    <property type="entry name" value="Cupredoxin"/>
</dbReference>
<dbReference type="SUPFAM" id="SSF49503">
    <property type="entry name" value="Cupredoxins"/>
    <property type="match status" value="2"/>
</dbReference>
<keyword evidence="3" id="KW-1185">Reference proteome</keyword>
<evidence type="ECO:0000313" key="3">
    <source>
        <dbReference type="Proteomes" id="UP000717328"/>
    </source>
</evidence>
<keyword evidence="1" id="KW-0732">Signal</keyword>
<sequence>MYAFTLGLLLVTVPGVLSATYDVAVGAGGNLAFDPQYVTAYPGDVVNFVFHPKNHTATQSSFNQPCVPLAEGFNSGFIPVATENDSLPNYHFHVMDTNPVWVFCQQTGHCGKGMVFAVNPPADPSPNSLKAFQELAIATNGTGSSSSAAGTYTTPPAPEWQTATATVTGASGSVWTTTYTSYDGTPSPTPAAEPIDHKIIVGGDGKLEYSPANISAAIGDTVTFEFRPKNHTVTQSSFLNPCKALASTSTTGQVGFKSGL</sequence>
<gene>
    <name evidence="2" type="ORF">H0H81_006651</name>
</gene>
<dbReference type="EMBL" id="JABCKI010000173">
    <property type="protein sequence ID" value="KAG5651999.1"/>
    <property type="molecule type" value="Genomic_DNA"/>
</dbReference>
<name>A0A9P7GJX6_9AGAR</name>
<proteinExistence type="predicted"/>
<dbReference type="Proteomes" id="UP000717328">
    <property type="component" value="Unassembled WGS sequence"/>
</dbReference>
<evidence type="ECO:0000313" key="2">
    <source>
        <dbReference type="EMBL" id="KAG5651999.1"/>
    </source>
</evidence>
<comment type="caution">
    <text evidence="2">The sequence shown here is derived from an EMBL/GenBank/DDBJ whole genome shotgun (WGS) entry which is preliminary data.</text>
</comment>
<feature type="signal peptide" evidence="1">
    <location>
        <begin position="1"/>
        <end position="18"/>
    </location>
</feature>
<dbReference type="AlphaFoldDB" id="A0A9P7GJX6"/>
<reference evidence="2" key="2">
    <citation type="submission" date="2021-10" db="EMBL/GenBank/DDBJ databases">
        <title>Phylogenomics reveals ancestral predisposition of the termite-cultivated fungus Termitomyces towards a domesticated lifestyle.</title>
        <authorList>
            <person name="Auxier B."/>
            <person name="Grum-Grzhimaylo A."/>
            <person name="Cardenas M.E."/>
            <person name="Lodge J.D."/>
            <person name="Laessoe T."/>
            <person name="Pedersen O."/>
            <person name="Smith M.E."/>
            <person name="Kuyper T.W."/>
            <person name="Franco-Molano E.A."/>
            <person name="Baroni T.J."/>
            <person name="Aanen D.K."/>
        </authorList>
    </citation>
    <scope>NUCLEOTIDE SEQUENCE</scope>
    <source>
        <strain evidence="2">D49</strain>
    </source>
</reference>
<dbReference type="PANTHER" id="PTHR34883:SF4">
    <property type="entry name" value="CUPREDOXIN"/>
    <property type="match status" value="1"/>
</dbReference>
<accession>A0A9P7GJX6</accession>
<organism evidence="2 3">
    <name type="scientific">Sphagnurus paluster</name>
    <dbReference type="NCBI Taxonomy" id="117069"/>
    <lineage>
        <taxon>Eukaryota</taxon>
        <taxon>Fungi</taxon>
        <taxon>Dikarya</taxon>
        <taxon>Basidiomycota</taxon>
        <taxon>Agaricomycotina</taxon>
        <taxon>Agaricomycetes</taxon>
        <taxon>Agaricomycetidae</taxon>
        <taxon>Agaricales</taxon>
        <taxon>Tricholomatineae</taxon>
        <taxon>Lyophyllaceae</taxon>
        <taxon>Sphagnurus</taxon>
    </lineage>
</organism>
<evidence type="ECO:0000256" key="1">
    <source>
        <dbReference type="SAM" id="SignalP"/>
    </source>
</evidence>